<proteinExistence type="predicted"/>
<dbReference type="UniPathway" id="UPA00539"/>
<comment type="subunit">
    <text evidence="2">Monomer. Interacts with PqqE.</text>
</comment>
<gene>
    <name evidence="4" type="ORF">BJY26_000137</name>
</gene>
<sequence length="96" mass="10479">MRMPTDQHIMTGRPSLGAHLRLQFDAVRGKYVLLGPETVSVVNGTAADILRLCNGRRSVAEIEAELIGQYREVPAGEVAEFVARQVRDGCLEISDG</sequence>
<dbReference type="InterPro" id="IPR022479">
    <property type="entry name" value="PqqD_bac"/>
</dbReference>
<evidence type="ECO:0000313" key="5">
    <source>
        <dbReference type="Proteomes" id="UP000539111"/>
    </source>
</evidence>
<evidence type="ECO:0000256" key="3">
    <source>
        <dbReference type="ARBA" id="ARBA00022905"/>
    </source>
</evidence>
<dbReference type="Pfam" id="PF05402">
    <property type="entry name" value="PqqD"/>
    <property type="match status" value="1"/>
</dbReference>
<organism evidence="4 5">
    <name type="scientific">Spelaeicoccus albus</name>
    <dbReference type="NCBI Taxonomy" id="1280376"/>
    <lineage>
        <taxon>Bacteria</taxon>
        <taxon>Bacillati</taxon>
        <taxon>Actinomycetota</taxon>
        <taxon>Actinomycetes</taxon>
        <taxon>Micrococcales</taxon>
        <taxon>Brevibacteriaceae</taxon>
        <taxon>Spelaeicoccus</taxon>
    </lineage>
</organism>
<reference evidence="4 5" key="1">
    <citation type="submission" date="2020-07" db="EMBL/GenBank/DDBJ databases">
        <title>Sequencing the genomes of 1000 actinobacteria strains.</title>
        <authorList>
            <person name="Klenk H.-P."/>
        </authorList>
    </citation>
    <scope>NUCLEOTIDE SEQUENCE [LARGE SCALE GENOMIC DNA]</scope>
    <source>
        <strain evidence="4 5">DSM 26341</strain>
    </source>
</reference>
<comment type="caution">
    <text evidence="4">The sequence shown here is derived from an EMBL/GenBank/DDBJ whole genome shotgun (WGS) entry which is preliminary data.</text>
</comment>
<comment type="pathway">
    <text evidence="1">Cofactor biosynthesis; pyrroloquinoline quinone biosynthesis.</text>
</comment>
<evidence type="ECO:0000313" key="4">
    <source>
        <dbReference type="EMBL" id="NYI65831.1"/>
    </source>
</evidence>
<dbReference type="InterPro" id="IPR008792">
    <property type="entry name" value="PQQD"/>
</dbReference>
<evidence type="ECO:0000256" key="2">
    <source>
        <dbReference type="ARBA" id="ARBA00011741"/>
    </source>
</evidence>
<dbReference type="Gene3D" id="1.10.10.1150">
    <property type="entry name" value="Coenzyme PQQ synthesis protein D (PqqD)"/>
    <property type="match status" value="1"/>
</dbReference>
<dbReference type="InterPro" id="IPR041881">
    <property type="entry name" value="PqqD_sf"/>
</dbReference>
<dbReference type="NCBIfam" id="TIGR03859">
    <property type="entry name" value="PQQ_PqqD"/>
    <property type="match status" value="1"/>
</dbReference>
<protein>
    <submittedName>
        <fullName evidence="4">Pyrroloquinoline quinone biosynthesis protein D</fullName>
    </submittedName>
</protein>
<keyword evidence="5" id="KW-1185">Reference proteome</keyword>
<accession>A0A7Z0CYZ9</accession>
<dbReference type="AlphaFoldDB" id="A0A7Z0CYZ9"/>
<dbReference type="EMBL" id="JACBZP010000001">
    <property type="protein sequence ID" value="NYI65831.1"/>
    <property type="molecule type" value="Genomic_DNA"/>
</dbReference>
<name>A0A7Z0CYZ9_9MICO</name>
<dbReference type="GO" id="GO:0048038">
    <property type="term" value="F:quinone binding"/>
    <property type="evidence" value="ECO:0007669"/>
    <property type="project" value="InterPro"/>
</dbReference>
<keyword evidence="3" id="KW-0884">PQQ biosynthesis</keyword>
<evidence type="ECO:0000256" key="1">
    <source>
        <dbReference type="ARBA" id="ARBA00004886"/>
    </source>
</evidence>
<dbReference type="GO" id="GO:0018189">
    <property type="term" value="P:pyrroloquinoline quinone biosynthetic process"/>
    <property type="evidence" value="ECO:0007669"/>
    <property type="project" value="UniProtKB-UniPathway"/>
</dbReference>
<dbReference type="Proteomes" id="UP000539111">
    <property type="component" value="Unassembled WGS sequence"/>
</dbReference>